<evidence type="ECO:0000313" key="1">
    <source>
        <dbReference type="EMBL" id="KNC74676.1"/>
    </source>
</evidence>
<dbReference type="EMBL" id="KQ244174">
    <property type="protein sequence ID" value="KNC74676.1"/>
    <property type="molecule type" value="Genomic_DNA"/>
</dbReference>
<feature type="non-terminal residue" evidence="1">
    <location>
        <position position="1"/>
    </location>
</feature>
<accession>A0A0L0FDZ2</accession>
<dbReference type="RefSeq" id="XP_014148578.1">
    <property type="nucleotide sequence ID" value="XM_014293103.1"/>
</dbReference>
<dbReference type="Proteomes" id="UP000054560">
    <property type="component" value="Unassembled WGS sequence"/>
</dbReference>
<protein>
    <submittedName>
        <fullName evidence="1">Uncharacterized protein</fullName>
    </submittedName>
</protein>
<name>A0A0L0FDZ2_9EUKA</name>
<gene>
    <name evidence="1" type="ORF">SARC_12781</name>
</gene>
<dbReference type="AlphaFoldDB" id="A0A0L0FDZ2"/>
<sequence length="216" mass="23590">GTGGTIEFSEYPADGSKGTVQTVDGECLTVGRSNDFPVLELGSCDDAAVIAPGIGDTEDQMAIEDDTIAVCREDDDFASYVFCTPAEGGQMCISDDEGYVSLRPCAEPYKAVFTVPKESEDGSTCDENAPKQADTLYFPLVIDEFADPSQGRRPGFSRLFCVKQCDMWIAGHTARFGKTYCLSDEAREKCLTHETDFDCRKQNFIAEESEQPLKSC</sequence>
<keyword evidence="2" id="KW-1185">Reference proteome</keyword>
<dbReference type="GeneID" id="25913285"/>
<reference evidence="1 2" key="1">
    <citation type="submission" date="2011-02" db="EMBL/GenBank/DDBJ databases">
        <title>The Genome Sequence of Sphaeroforma arctica JP610.</title>
        <authorList>
            <consortium name="The Broad Institute Genome Sequencing Platform"/>
            <person name="Russ C."/>
            <person name="Cuomo C."/>
            <person name="Young S.K."/>
            <person name="Zeng Q."/>
            <person name="Gargeya S."/>
            <person name="Alvarado L."/>
            <person name="Berlin A."/>
            <person name="Chapman S.B."/>
            <person name="Chen Z."/>
            <person name="Freedman E."/>
            <person name="Gellesch M."/>
            <person name="Goldberg J."/>
            <person name="Griggs A."/>
            <person name="Gujja S."/>
            <person name="Heilman E."/>
            <person name="Heiman D."/>
            <person name="Howarth C."/>
            <person name="Mehta T."/>
            <person name="Neiman D."/>
            <person name="Pearson M."/>
            <person name="Roberts A."/>
            <person name="Saif S."/>
            <person name="Shea T."/>
            <person name="Shenoy N."/>
            <person name="Sisk P."/>
            <person name="Stolte C."/>
            <person name="Sykes S."/>
            <person name="White J."/>
            <person name="Yandava C."/>
            <person name="Burger G."/>
            <person name="Gray M.W."/>
            <person name="Holland P.W.H."/>
            <person name="King N."/>
            <person name="Lang F.B.F."/>
            <person name="Roger A.J."/>
            <person name="Ruiz-Trillo I."/>
            <person name="Haas B."/>
            <person name="Nusbaum C."/>
            <person name="Birren B."/>
        </authorList>
    </citation>
    <scope>NUCLEOTIDE SEQUENCE [LARGE SCALE GENOMIC DNA]</scope>
    <source>
        <strain evidence="1 2">JP610</strain>
    </source>
</reference>
<organism evidence="1 2">
    <name type="scientific">Sphaeroforma arctica JP610</name>
    <dbReference type="NCBI Taxonomy" id="667725"/>
    <lineage>
        <taxon>Eukaryota</taxon>
        <taxon>Ichthyosporea</taxon>
        <taxon>Ichthyophonida</taxon>
        <taxon>Sphaeroforma</taxon>
    </lineage>
</organism>
<proteinExistence type="predicted"/>
<evidence type="ECO:0000313" key="2">
    <source>
        <dbReference type="Proteomes" id="UP000054560"/>
    </source>
</evidence>